<evidence type="ECO:0000256" key="2">
    <source>
        <dbReference type="ARBA" id="ARBA00001946"/>
    </source>
</evidence>
<dbReference type="Proteomes" id="UP000182063">
    <property type="component" value="Chromosome"/>
</dbReference>
<dbReference type="OrthoDB" id="9816040at2"/>
<comment type="cofactor">
    <cofactor evidence="4">
        <name>a divalent metal cation</name>
        <dbReference type="ChEBI" id="CHEBI:60240"/>
    </cofactor>
</comment>
<dbReference type="GO" id="GO:0034432">
    <property type="term" value="F:bis(5'-adenosyl)-pentaphosphatase activity"/>
    <property type="evidence" value="ECO:0007669"/>
    <property type="project" value="TreeGrafter"/>
</dbReference>
<feature type="domain" description="Nudix hydrolase" evidence="5">
    <location>
        <begin position="5"/>
        <end position="149"/>
    </location>
</feature>
<evidence type="ECO:0000256" key="4">
    <source>
        <dbReference type="HAMAP-Rule" id="MF_00298"/>
    </source>
</evidence>
<evidence type="ECO:0000256" key="3">
    <source>
        <dbReference type="ARBA" id="ARBA00022801"/>
    </source>
</evidence>
<evidence type="ECO:0000313" key="7">
    <source>
        <dbReference type="Proteomes" id="UP000182063"/>
    </source>
</evidence>
<reference evidence="7" key="1">
    <citation type="submission" date="2016-11" db="EMBL/GenBank/DDBJ databases">
        <title>Complete Genome Sequence of alachlor-degrading Sphingomonas sp. strain JJ-A5.</title>
        <authorList>
            <person name="Lee H."/>
            <person name="Ka J.-O."/>
        </authorList>
    </citation>
    <scope>NUCLEOTIDE SEQUENCE [LARGE SCALE GENOMIC DNA]</scope>
    <source>
        <strain evidence="7">JJ-A5</strain>
    </source>
</reference>
<dbReference type="EMBL" id="CP018221">
    <property type="protein sequence ID" value="API60696.1"/>
    <property type="molecule type" value="Genomic_DNA"/>
</dbReference>
<dbReference type="InterPro" id="IPR020476">
    <property type="entry name" value="Nudix_hydrolase"/>
</dbReference>
<organism evidence="6 7">
    <name type="scientific">Tardibacter chloracetimidivorans</name>
    <dbReference type="NCBI Taxonomy" id="1921510"/>
    <lineage>
        <taxon>Bacteria</taxon>
        <taxon>Pseudomonadati</taxon>
        <taxon>Pseudomonadota</taxon>
        <taxon>Alphaproteobacteria</taxon>
        <taxon>Sphingomonadales</taxon>
        <taxon>Sphingomonadaceae</taxon>
        <taxon>Tardibacter</taxon>
    </lineage>
</organism>
<dbReference type="PRINTS" id="PR00502">
    <property type="entry name" value="NUDIXFAMILY"/>
</dbReference>
<proteinExistence type="inferred from homology"/>
<feature type="short sequence motif" description="Nudix box" evidence="4">
    <location>
        <begin position="39"/>
        <end position="60"/>
    </location>
</feature>
<dbReference type="HAMAP" id="MF_00298">
    <property type="entry name" value="Nudix_RppH"/>
    <property type="match status" value="1"/>
</dbReference>
<sequence>MSELPYRPGVGVMLLNRQRHVFVGQRIDSTAEAWQMPQGGIDKGEEPRATALREMEEETGIAPRLVEIVTETPGWLTYDLPEDLVGKLWKGRYRGQRQKWYLARFLGADSDVNLATSHPEFRAWKWASAQELPHMIVPFKRRLYADIVEAFGDWLK</sequence>
<dbReference type="InterPro" id="IPR020084">
    <property type="entry name" value="NUDIX_hydrolase_CS"/>
</dbReference>
<dbReference type="PROSITE" id="PS51462">
    <property type="entry name" value="NUDIX"/>
    <property type="match status" value="1"/>
</dbReference>
<evidence type="ECO:0000256" key="1">
    <source>
        <dbReference type="ARBA" id="ARBA00001936"/>
    </source>
</evidence>
<evidence type="ECO:0000259" key="5">
    <source>
        <dbReference type="PROSITE" id="PS51462"/>
    </source>
</evidence>
<dbReference type="CDD" id="cd03671">
    <property type="entry name" value="NUDIX_Ap4A_hydrolase_plant_like"/>
    <property type="match status" value="1"/>
</dbReference>
<dbReference type="KEGG" id="sphj:BSL82_16520"/>
<comment type="cofactor">
    <cofactor evidence="2">
        <name>Mg(2+)</name>
        <dbReference type="ChEBI" id="CHEBI:18420"/>
    </cofactor>
</comment>
<dbReference type="SUPFAM" id="SSF55811">
    <property type="entry name" value="Nudix"/>
    <property type="match status" value="1"/>
</dbReference>
<dbReference type="NCBIfam" id="NF001936">
    <property type="entry name" value="PRK00714.1-3"/>
    <property type="match status" value="1"/>
</dbReference>
<keyword evidence="7" id="KW-1185">Reference proteome</keyword>
<dbReference type="Pfam" id="PF00293">
    <property type="entry name" value="NUDIX"/>
    <property type="match status" value="1"/>
</dbReference>
<dbReference type="STRING" id="1921510.BSL82_16520"/>
<dbReference type="InterPro" id="IPR000086">
    <property type="entry name" value="NUDIX_hydrolase_dom"/>
</dbReference>
<protein>
    <recommendedName>
        <fullName evidence="4">RNA pyrophosphohydrolase</fullName>
        <ecNumber evidence="4">3.6.1.-</ecNumber>
    </recommendedName>
    <alternativeName>
        <fullName evidence="4">(Di)nucleoside polyphosphate hydrolase</fullName>
    </alternativeName>
</protein>
<comment type="similarity">
    <text evidence="4">Belongs to the Nudix hydrolase family. RppH subfamily.</text>
</comment>
<dbReference type="PROSITE" id="PS00893">
    <property type="entry name" value="NUDIX_BOX"/>
    <property type="match status" value="1"/>
</dbReference>
<dbReference type="NCBIfam" id="NF001938">
    <property type="entry name" value="PRK00714.1-5"/>
    <property type="match status" value="1"/>
</dbReference>
<keyword evidence="3 4" id="KW-0378">Hydrolase</keyword>
<gene>
    <name evidence="4" type="primary">rppH</name>
    <name evidence="4" type="synonym">nudH</name>
    <name evidence="6" type="ORF">BSL82_16520</name>
</gene>
<dbReference type="InterPro" id="IPR022927">
    <property type="entry name" value="RppH"/>
</dbReference>
<dbReference type="PANTHER" id="PTHR11839">
    <property type="entry name" value="UDP/ADP-SUGAR PYROPHOSPHATASE"/>
    <property type="match status" value="1"/>
</dbReference>
<name>A0A1L3ZYH8_9SPHN</name>
<dbReference type="EC" id="3.6.1.-" evidence="4"/>
<dbReference type="AlphaFoldDB" id="A0A1L3ZYH8"/>
<dbReference type="GO" id="GO:0008893">
    <property type="term" value="F:guanosine-3',5'-bis(diphosphate) 3'-diphosphatase activity"/>
    <property type="evidence" value="ECO:0007669"/>
    <property type="project" value="TreeGrafter"/>
</dbReference>
<dbReference type="GO" id="GO:0006753">
    <property type="term" value="P:nucleoside phosphate metabolic process"/>
    <property type="evidence" value="ECO:0007669"/>
    <property type="project" value="TreeGrafter"/>
</dbReference>
<evidence type="ECO:0000313" key="6">
    <source>
        <dbReference type="EMBL" id="API60696.1"/>
    </source>
</evidence>
<accession>A0A1L3ZYH8</accession>
<dbReference type="InterPro" id="IPR015797">
    <property type="entry name" value="NUDIX_hydrolase-like_dom_sf"/>
</dbReference>
<dbReference type="Gene3D" id="3.90.79.10">
    <property type="entry name" value="Nucleoside Triphosphate Pyrophosphohydrolase"/>
    <property type="match status" value="1"/>
</dbReference>
<dbReference type="GO" id="GO:0019693">
    <property type="term" value="P:ribose phosphate metabolic process"/>
    <property type="evidence" value="ECO:0007669"/>
    <property type="project" value="TreeGrafter"/>
</dbReference>
<dbReference type="RefSeq" id="WP_072598354.1">
    <property type="nucleotide sequence ID" value="NZ_CP018221.1"/>
</dbReference>
<dbReference type="PANTHER" id="PTHR11839:SF22">
    <property type="entry name" value="NUDIX HYDROLASE 26, CHLOROPLASTIC"/>
    <property type="match status" value="1"/>
</dbReference>
<comment type="function">
    <text evidence="4">Accelerates the degradation of transcripts by removing pyrophosphate from the 5'-end of triphosphorylated RNA, leading to a more labile monophosphorylated state that can stimulate subsequent ribonuclease cleavage.</text>
</comment>
<comment type="cofactor">
    <cofactor evidence="1">
        <name>Mn(2+)</name>
        <dbReference type="ChEBI" id="CHEBI:29035"/>
    </cofactor>
</comment>